<dbReference type="Proteomes" id="UP001139502">
    <property type="component" value="Unassembled WGS sequence"/>
</dbReference>
<comment type="caution">
    <text evidence="1">The sequence shown here is derived from an EMBL/GenBank/DDBJ whole genome shotgun (WGS) entry which is preliminary data.</text>
</comment>
<evidence type="ECO:0000313" key="2">
    <source>
        <dbReference type="Proteomes" id="UP001139502"/>
    </source>
</evidence>
<dbReference type="AlphaFoldDB" id="A0A9X2HKP0"/>
<accession>A0A9X2HKP0</accession>
<dbReference type="InterPro" id="IPR058009">
    <property type="entry name" value="TTP_Phage_16"/>
</dbReference>
<reference evidence="1" key="1">
    <citation type="submission" date="2022-06" db="EMBL/GenBank/DDBJ databases">
        <title>Rothia sp. isolated from sandalwood seedling.</title>
        <authorList>
            <person name="Tuikhar N."/>
            <person name="Kirdat K."/>
            <person name="Thorat V."/>
            <person name="Swetha P."/>
            <person name="Padma S."/>
            <person name="Sundararaj R."/>
            <person name="Yadav A."/>
        </authorList>
    </citation>
    <scope>NUCLEOTIDE SEQUENCE</scope>
    <source>
        <strain evidence="1">AR01</strain>
    </source>
</reference>
<dbReference type="EMBL" id="JANAFB010000017">
    <property type="protein sequence ID" value="MCP3426028.1"/>
    <property type="molecule type" value="Genomic_DNA"/>
</dbReference>
<dbReference type="Pfam" id="PF25595">
    <property type="entry name" value="Phage_TTP_16"/>
    <property type="match status" value="1"/>
</dbReference>
<evidence type="ECO:0000313" key="1">
    <source>
        <dbReference type="EMBL" id="MCP3426028.1"/>
    </source>
</evidence>
<gene>
    <name evidence="1" type="ORF">NBM05_08435</name>
</gene>
<dbReference type="RefSeq" id="WP_254166510.1">
    <property type="nucleotide sequence ID" value="NZ_JANAFB010000017.1"/>
</dbReference>
<organism evidence="1 2">
    <name type="scientific">Rothia santali</name>
    <dbReference type="NCBI Taxonomy" id="2949643"/>
    <lineage>
        <taxon>Bacteria</taxon>
        <taxon>Bacillati</taxon>
        <taxon>Actinomycetota</taxon>
        <taxon>Actinomycetes</taxon>
        <taxon>Micrococcales</taxon>
        <taxon>Micrococcaceae</taxon>
        <taxon>Rothia</taxon>
    </lineage>
</organism>
<keyword evidence="2" id="KW-1185">Reference proteome</keyword>
<proteinExistence type="predicted"/>
<protein>
    <submittedName>
        <fullName evidence="1">Uncharacterized protein</fullName>
    </submittedName>
</protein>
<sequence length="192" mass="20979">MTILTAATAAPQILPPKTLADAKIRLTYCTYLSDPENPTIAELNAGIDLSQRVLKADYRLSATASETVDDQAALSDESNPVVLGPSNYEGLISIFRWFDPTHLGRHDTLGDIAFQALKDKGTGGYMVARETGKRFDAAWEATDEVDVYEILTDTPQKPTDNGGFIRRTVPLNPQRAWQNRAVRPAVTSTGGR</sequence>
<name>A0A9X2HKP0_9MICC</name>